<dbReference type="AlphaFoldDB" id="A0A495J7Y6"/>
<evidence type="ECO:0000313" key="1">
    <source>
        <dbReference type="EMBL" id="RKR84474.1"/>
    </source>
</evidence>
<name>A0A495J7Y6_9SPHI</name>
<dbReference type="OrthoDB" id="1495013at2"/>
<dbReference type="EMBL" id="RBKU01000001">
    <property type="protein sequence ID" value="RKR84474.1"/>
    <property type="molecule type" value="Genomic_DNA"/>
</dbReference>
<protein>
    <recommendedName>
        <fullName evidence="3">Lipoprotein</fullName>
    </recommendedName>
</protein>
<comment type="caution">
    <text evidence="1">The sequence shown here is derived from an EMBL/GenBank/DDBJ whole genome shotgun (WGS) entry which is preliminary data.</text>
</comment>
<dbReference type="RefSeq" id="WP_121200122.1">
    <property type="nucleotide sequence ID" value="NZ_RBKU01000001.1"/>
</dbReference>
<reference evidence="1 2" key="1">
    <citation type="submission" date="2018-10" db="EMBL/GenBank/DDBJ databases">
        <title>Genomic Encyclopedia of Archaeal and Bacterial Type Strains, Phase II (KMG-II): from individual species to whole genera.</title>
        <authorList>
            <person name="Goeker M."/>
        </authorList>
    </citation>
    <scope>NUCLEOTIDE SEQUENCE [LARGE SCALE GENOMIC DNA]</scope>
    <source>
        <strain evidence="1 2">DSM 18602</strain>
    </source>
</reference>
<organism evidence="1 2">
    <name type="scientific">Mucilaginibacter gracilis</name>
    <dbReference type="NCBI Taxonomy" id="423350"/>
    <lineage>
        <taxon>Bacteria</taxon>
        <taxon>Pseudomonadati</taxon>
        <taxon>Bacteroidota</taxon>
        <taxon>Sphingobacteriia</taxon>
        <taxon>Sphingobacteriales</taxon>
        <taxon>Sphingobacteriaceae</taxon>
        <taxon>Mucilaginibacter</taxon>
    </lineage>
</organism>
<dbReference type="PROSITE" id="PS51257">
    <property type="entry name" value="PROKAR_LIPOPROTEIN"/>
    <property type="match status" value="1"/>
</dbReference>
<sequence>MNLIKHSKHLFILLLFISIYSCHENAINGMLSASSDIKDSKKRGVFVKEYIGQTNPIKINDSLSITIKSAWLEQMWRGDGPSNEKAKVQDHGYQLLVVTDKECLKNYRDTWMIGLNADGYFRRASEDAIIVDFKTLPKASILEWQVQNGYSLSRNDKKTIIGKFALIAKK</sequence>
<evidence type="ECO:0008006" key="3">
    <source>
        <dbReference type="Google" id="ProtNLM"/>
    </source>
</evidence>
<gene>
    <name evidence="1" type="ORF">BDD43_4712</name>
</gene>
<accession>A0A495J7Y6</accession>
<keyword evidence="2" id="KW-1185">Reference proteome</keyword>
<evidence type="ECO:0000313" key="2">
    <source>
        <dbReference type="Proteomes" id="UP000268007"/>
    </source>
</evidence>
<dbReference type="Proteomes" id="UP000268007">
    <property type="component" value="Unassembled WGS sequence"/>
</dbReference>
<proteinExistence type="predicted"/>